<dbReference type="EMBL" id="FNIG01000008">
    <property type="protein sequence ID" value="SDN73892.1"/>
    <property type="molecule type" value="Genomic_DNA"/>
</dbReference>
<evidence type="ECO:0000256" key="1">
    <source>
        <dbReference type="SAM" id="SignalP"/>
    </source>
</evidence>
<gene>
    <name evidence="2" type="ORF">SAMN05216498_2950</name>
</gene>
<evidence type="ECO:0000313" key="3">
    <source>
        <dbReference type="Proteomes" id="UP000199334"/>
    </source>
</evidence>
<dbReference type="AlphaFoldDB" id="A0A1H0DUN3"/>
<feature type="chain" id="PRO_5011644319" evidence="1">
    <location>
        <begin position="22"/>
        <end position="143"/>
    </location>
</feature>
<accession>A0A1H0DUN3</accession>
<evidence type="ECO:0000313" key="2">
    <source>
        <dbReference type="EMBL" id="SDN73892.1"/>
    </source>
</evidence>
<dbReference type="OrthoDB" id="2989267at2"/>
<reference evidence="2 3" key="1">
    <citation type="submission" date="2016-10" db="EMBL/GenBank/DDBJ databases">
        <authorList>
            <person name="de Groot N.N."/>
        </authorList>
    </citation>
    <scope>NUCLEOTIDE SEQUENCE [LARGE SCALE GENOMIC DNA]</scope>
    <source>
        <strain evidence="2 3">CGMCC 1.3442</strain>
    </source>
</reference>
<proteinExistence type="predicted"/>
<dbReference type="Proteomes" id="UP000199334">
    <property type="component" value="Unassembled WGS sequence"/>
</dbReference>
<protein>
    <submittedName>
        <fullName evidence="2">Uncharacterized protein</fullName>
    </submittedName>
</protein>
<keyword evidence="3" id="KW-1185">Reference proteome</keyword>
<dbReference type="STRING" id="237069.SAMN05216498_2950"/>
<name>A0A1H0DUN3_9BACI</name>
<organism evidence="2 3">
    <name type="scientific">Tenuibacillus multivorans</name>
    <dbReference type="NCBI Taxonomy" id="237069"/>
    <lineage>
        <taxon>Bacteria</taxon>
        <taxon>Bacillati</taxon>
        <taxon>Bacillota</taxon>
        <taxon>Bacilli</taxon>
        <taxon>Bacillales</taxon>
        <taxon>Bacillaceae</taxon>
        <taxon>Tenuibacillus</taxon>
    </lineage>
</organism>
<dbReference type="RefSeq" id="WP_093857349.1">
    <property type="nucleotide sequence ID" value="NZ_BJVZ01000005.1"/>
</dbReference>
<feature type="signal peptide" evidence="1">
    <location>
        <begin position="1"/>
        <end position="21"/>
    </location>
</feature>
<sequence>MKKMLGVMLLFLIIIPYRVHAETLDCPEVSDLEETTEKDRQEFMEALEGFIKNIYISDDEYGHLYEEWEVITAKPFPDTESSAYDEIYYEMAKNFCGEEVANRSWLTRIYFPKWSGISASNLEGQLFVAKSKENGWFVWFRYH</sequence>
<keyword evidence="1" id="KW-0732">Signal</keyword>